<evidence type="ECO:0000256" key="1">
    <source>
        <dbReference type="SAM" id="Coils"/>
    </source>
</evidence>
<keyword evidence="1" id="KW-0175">Coiled coil</keyword>
<dbReference type="Proteomes" id="UP000023152">
    <property type="component" value="Unassembled WGS sequence"/>
</dbReference>
<reference evidence="2 3" key="1">
    <citation type="journal article" date="2013" name="Curr. Biol.">
        <title>The Genome of the Foraminiferan Reticulomyxa filosa.</title>
        <authorList>
            <person name="Glockner G."/>
            <person name="Hulsmann N."/>
            <person name="Schleicher M."/>
            <person name="Noegel A.A."/>
            <person name="Eichinger L."/>
            <person name="Gallinger C."/>
            <person name="Pawlowski J."/>
            <person name="Sierra R."/>
            <person name="Euteneuer U."/>
            <person name="Pillet L."/>
            <person name="Moustafa A."/>
            <person name="Platzer M."/>
            <person name="Groth M."/>
            <person name="Szafranski K."/>
            <person name="Schliwa M."/>
        </authorList>
    </citation>
    <scope>NUCLEOTIDE SEQUENCE [LARGE SCALE GENOMIC DNA]</scope>
</reference>
<comment type="caution">
    <text evidence="2">The sequence shown here is derived from an EMBL/GenBank/DDBJ whole genome shotgun (WGS) entry which is preliminary data.</text>
</comment>
<dbReference type="EMBL" id="ASPP01025007">
    <property type="protein sequence ID" value="ETO08435.1"/>
    <property type="molecule type" value="Genomic_DNA"/>
</dbReference>
<name>X6M5Y3_RETFI</name>
<accession>X6M5Y3</accession>
<protein>
    <submittedName>
        <fullName evidence="2">Viral A-type inclusion protein</fullName>
    </submittedName>
</protein>
<proteinExistence type="predicted"/>
<feature type="coiled-coil region" evidence="1">
    <location>
        <begin position="61"/>
        <end position="88"/>
    </location>
</feature>
<organism evidence="2 3">
    <name type="scientific">Reticulomyxa filosa</name>
    <dbReference type="NCBI Taxonomy" id="46433"/>
    <lineage>
        <taxon>Eukaryota</taxon>
        <taxon>Sar</taxon>
        <taxon>Rhizaria</taxon>
        <taxon>Retaria</taxon>
        <taxon>Foraminifera</taxon>
        <taxon>Monothalamids</taxon>
        <taxon>Reticulomyxidae</taxon>
        <taxon>Reticulomyxa</taxon>
    </lineage>
</organism>
<gene>
    <name evidence="2" type="ORF">RFI_28952</name>
</gene>
<dbReference type="AlphaFoldDB" id="X6M5Y3"/>
<sequence length="391" mass="45809">MLRGGYSSTKNETANTSSFQSCDSMLETLKREVQKWKNKYDLTCKHKQEVEDRCSKNALETEEWKAQAKSLELELKHYTKKHEHEMKELQLTYQREHQKTTSNYEQQIDDLTSKLIKNESLLKHLEFKRNFNKKVNKEKNSKNTGWSNYNKTNELDICRESLSKSEEYQKSLENKLEMSVQQAIEIQQSISERMDSTQKALQEGKSECMRQLERVKTQLQQKGDDYQFLKEQLKEERELHCKKISDLCAKHNNEIKKLIDEINTSKKEISHLEQQKEEISKTVKLLSESSNTMSEKILCCNNAKIFVKHSCKKYIYVQITIFACTQLIATLLCNDIIVICVAKLEILSSQKHELELENSVLTEKLKVTLDELKDSRDEVLALSLSLFLLFL</sequence>
<evidence type="ECO:0000313" key="2">
    <source>
        <dbReference type="EMBL" id="ETO08435.1"/>
    </source>
</evidence>
<keyword evidence="3" id="KW-1185">Reference proteome</keyword>
<feature type="coiled-coil region" evidence="1">
    <location>
        <begin position="212"/>
        <end position="289"/>
    </location>
</feature>
<evidence type="ECO:0000313" key="3">
    <source>
        <dbReference type="Proteomes" id="UP000023152"/>
    </source>
</evidence>